<dbReference type="InterPro" id="IPR044609">
    <property type="entry name" value="FKBP2/11"/>
</dbReference>
<comment type="catalytic activity">
    <reaction evidence="1 5">
        <text>[protein]-peptidylproline (omega=180) = [protein]-peptidylproline (omega=0)</text>
        <dbReference type="Rhea" id="RHEA:16237"/>
        <dbReference type="Rhea" id="RHEA-COMP:10747"/>
        <dbReference type="Rhea" id="RHEA-COMP:10748"/>
        <dbReference type="ChEBI" id="CHEBI:83833"/>
        <dbReference type="ChEBI" id="CHEBI:83834"/>
        <dbReference type="EC" id="5.2.1.8"/>
    </reaction>
</comment>
<feature type="signal peptide" evidence="6">
    <location>
        <begin position="1"/>
        <end position="20"/>
    </location>
</feature>
<evidence type="ECO:0000256" key="6">
    <source>
        <dbReference type="SAM" id="SignalP"/>
    </source>
</evidence>
<accession>A0A1Y2BJ17</accession>
<comment type="caution">
    <text evidence="8">The sequence shown here is derived from an EMBL/GenBank/DDBJ whole genome shotgun (WGS) entry which is preliminary data.</text>
</comment>
<dbReference type="EC" id="5.2.1.8" evidence="2 5"/>
<gene>
    <name evidence="8" type="ORF">BCR39DRAFT_514648</name>
</gene>
<evidence type="ECO:0000259" key="7">
    <source>
        <dbReference type="PROSITE" id="PS50059"/>
    </source>
</evidence>
<evidence type="ECO:0000256" key="4">
    <source>
        <dbReference type="ARBA" id="ARBA00023235"/>
    </source>
</evidence>
<dbReference type="Gene3D" id="3.10.50.40">
    <property type="match status" value="1"/>
</dbReference>
<dbReference type="FunFam" id="3.10.50.40:FF:000006">
    <property type="entry name" value="Peptidyl-prolyl cis-trans isomerase"/>
    <property type="match status" value="1"/>
</dbReference>
<evidence type="ECO:0000256" key="2">
    <source>
        <dbReference type="ARBA" id="ARBA00013194"/>
    </source>
</evidence>
<protein>
    <recommendedName>
        <fullName evidence="2 5">peptidylprolyl isomerase</fullName>
        <ecNumber evidence="2 5">5.2.1.8</ecNumber>
    </recommendedName>
</protein>
<evidence type="ECO:0000256" key="1">
    <source>
        <dbReference type="ARBA" id="ARBA00000971"/>
    </source>
</evidence>
<proteinExistence type="predicted"/>
<sequence>MLQFKAILVAFAVSLAVVVAKTASNEQLQIGVKYKPEECPIKSRKGDRLSMHYTGTLAKDGKKFDSSLDRNQPFEFTLGAGQVIRGWDDGLIGMCSGEKRKLTIPPELGYGVRGHPPVIPPDSTLVFDVELLGIKNRYSDEL</sequence>
<keyword evidence="4 5" id="KW-0413">Isomerase</keyword>
<keyword evidence="6" id="KW-0732">Signal</keyword>
<dbReference type="PANTHER" id="PTHR45779:SF7">
    <property type="entry name" value="PEPTIDYLPROLYL ISOMERASE"/>
    <property type="match status" value="1"/>
</dbReference>
<dbReference type="Pfam" id="PF00254">
    <property type="entry name" value="FKBP_C"/>
    <property type="match status" value="1"/>
</dbReference>
<dbReference type="InterPro" id="IPR001179">
    <property type="entry name" value="PPIase_FKBP_dom"/>
</dbReference>
<name>A0A1Y2BJ17_9TREE</name>
<keyword evidence="3 5" id="KW-0697">Rotamase</keyword>
<dbReference type="GO" id="GO:0003755">
    <property type="term" value="F:peptidyl-prolyl cis-trans isomerase activity"/>
    <property type="evidence" value="ECO:0007669"/>
    <property type="project" value="UniProtKB-KW"/>
</dbReference>
<feature type="chain" id="PRO_5012214858" description="peptidylprolyl isomerase" evidence="6">
    <location>
        <begin position="21"/>
        <end position="142"/>
    </location>
</feature>
<dbReference type="InParanoid" id="A0A1Y2BJ17"/>
<evidence type="ECO:0000313" key="9">
    <source>
        <dbReference type="Proteomes" id="UP000193986"/>
    </source>
</evidence>
<dbReference type="OrthoDB" id="1902587at2759"/>
<dbReference type="Proteomes" id="UP000193986">
    <property type="component" value="Unassembled WGS sequence"/>
</dbReference>
<dbReference type="GO" id="GO:0005783">
    <property type="term" value="C:endoplasmic reticulum"/>
    <property type="evidence" value="ECO:0007669"/>
    <property type="project" value="TreeGrafter"/>
</dbReference>
<dbReference type="PANTHER" id="PTHR45779">
    <property type="entry name" value="PEPTIDYLPROLYL ISOMERASE"/>
    <property type="match status" value="1"/>
</dbReference>
<evidence type="ECO:0000256" key="5">
    <source>
        <dbReference type="PROSITE-ProRule" id="PRU00277"/>
    </source>
</evidence>
<feature type="domain" description="PPIase FKBP-type" evidence="7">
    <location>
        <begin position="46"/>
        <end position="135"/>
    </location>
</feature>
<dbReference type="InterPro" id="IPR046357">
    <property type="entry name" value="PPIase_dom_sf"/>
</dbReference>
<dbReference type="PROSITE" id="PS50059">
    <property type="entry name" value="FKBP_PPIASE"/>
    <property type="match status" value="1"/>
</dbReference>
<dbReference type="SUPFAM" id="SSF54534">
    <property type="entry name" value="FKBP-like"/>
    <property type="match status" value="1"/>
</dbReference>
<organism evidence="8 9">
    <name type="scientific">Naematelia encephala</name>
    <dbReference type="NCBI Taxonomy" id="71784"/>
    <lineage>
        <taxon>Eukaryota</taxon>
        <taxon>Fungi</taxon>
        <taxon>Dikarya</taxon>
        <taxon>Basidiomycota</taxon>
        <taxon>Agaricomycotina</taxon>
        <taxon>Tremellomycetes</taxon>
        <taxon>Tremellales</taxon>
        <taxon>Naemateliaceae</taxon>
        <taxon>Naematelia</taxon>
    </lineage>
</organism>
<reference evidence="8 9" key="1">
    <citation type="submission" date="2016-07" db="EMBL/GenBank/DDBJ databases">
        <title>Pervasive Adenine N6-methylation of Active Genes in Fungi.</title>
        <authorList>
            <consortium name="DOE Joint Genome Institute"/>
            <person name="Mondo S.J."/>
            <person name="Dannebaum R.O."/>
            <person name="Kuo R.C."/>
            <person name="Labutti K."/>
            <person name="Haridas S."/>
            <person name="Kuo A."/>
            <person name="Salamov A."/>
            <person name="Ahrendt S.R."/>
            <person name="Lipzen A."/>
            <person name="Sullivan W."/>
            <person name="Andreopoulos W.B."/>
            <person name="Clum A."/>
            <person name="Lindquist E."/>
            <person name="Daum C."/>
            <person name="Ramamoorthy G.K."/>
            <person name="Gryganskyi A."/>
            <person name="Culley D."/>
            <person name="Magnuson J.K."/>
            <person name="James T.Y."/>
            <person name="O'Malley M.A."/>
            <person name="Stajich J.E."/>
            <person name="Spatafora J.W."/>
            <person name="Visel A."/>
            <person name="Grigoriev I.V."/>
        </authorList>
    </citation>
    <scope>NUCLEOTIDE SEQUENCE [LARGE SCALE GENOMIC DNA]</scope>
    <source>
        <strain evidence="8 9">68-887.2</strain>
    </source>
</reference>
<dbReference type="EMBL" id="MCFC01000002">
    <property type="protein sequence ID" value="ORY34778.1"/>
    <property type="molecule type" value="Genomic_DNA"/>
</dbReference>
<keyword evidence="9" id="KW-1185">Reference proteome</keyword>
<evidence type="ECO:0000256" key="3">
    <source>
        <dbReference type="ARBA" id="ARBA00023110"/>
    </source>
</evidence>
<dbReference type="STRING" id="71784.A0A1Y2BJ17"/>
<dbReference type="AlphaFoldDB" id="A0A1Y2BJ17"/>
<evidence type="ECO:0000313" key="8">
    <source>
        <dbReference type="EMBL" id="ORY34778.1"/>
    </source>
</evidence>